<name>A0A918XCC4_9GAMM</name>
<dbReference type="Proteomes" id="UP000644693">
    <property type="component" value="Unassembled WGS sequence"/>
</dbReference>
<dbReference type="AlphaFoldDB" id="A0A918XCC4"/>
<gene>
    <name evidence="1" type="ORF">GCM10007053_01340</name>
</gene>
<reference evidence="1" key="1">
    <citation type="journal article" date="2014" name="Int. J. Syst. Evol. Microbiol.">
        <title>Complete genome sequence of Corynebacterium casei LMG S-19264T (=DSM 44701T), isolated from a smear-ripened cheese.</title>
        <authorList>
            <consortium name="US DOE Joint Genome Institute (JGI-PGF)"/>
            <person name="Walter F."/>
            <person name="Albersmeier A."/>
            <person name="Kalinowski J."/>
            <person name="Ruckert C."/>
        </authorList>
    </citation>
    <scope>NUCLEOTIDE SEQUENCE</scope>
    <source>
        <strain evidence="1">KCTC 23430</strain>
    </source>
</reference>
<proteinExistence type="predicted"/>
<sequence>MNPFGGGKRQVELRLNAANYAAVVREKAYVIETFERSKHYLLGRIKGENRQILLHGLTEKWLRQHFKLDHAQDSHRVSIESSKEEAISSVTFDHHSDEDDTTGFVQFHWDRDVLSAHRLPDVGYPVPLASFQDIISGSVEADFAHLLYWLQIYTSEEEVDWLAYCEAMRRLTELVTTQPAQEIMTVQTDDWWLEVGPVDLSKGIVTVQRQERLVAALQPREDGRLRVAVYSPLDGRAIDLLAGMGVRPSDDGSVCMRRNNWEYALDGSAGMGQVYASEAGRCYLSLWEFGLGVSSDGSLIDEWHVQRNLPPISQNYVVKQMGVYALLKLAYESS</sequence>
<dbReference type="EMBL" id="BMYM01000001">
    <property type="protein sequence ID" value="GHD25490.1"/>
    <property type="molecule type" value="Genomic_DNA"/>
</dbReference>
<keyword evidence="2" id="KW-1185">Reference proteome</keyword>
<accession>A0A918XCC4</accession>
<evidence type="ECO:0000313" key="1">
    <source>
        <dbReference type="EMBL" id="GHD25490.1"/>
    </source>
</evidence>
<evidence type="ECO:0000313" key="2">
    <source>
        <dbReference type="Proteomes" id="UP000644693"/>
    </source>
</evidence>
<comment type="caution">
    <text evidence="1">The sequence shown here is derived from an EMBL/GenBank/DDBJ whole genome shotgun (WGS) entry which is preliminary data.</text>
</comment>
<organism evidence="1 2">
    <name type="scientific">Parahalioglobus pacificus</name>
    <dbReference type="NCBI Taxonomy" id="930806"/>
    <lineage>
        <taxon>Bacteria</taxon>
        <taxon>Pseudomonadati</taxon>
        <taxon>Pseudomonadota</taxon>
        <taxon>Gammaproteobacteria</taxon>
        <taxon>Cellvibrionales</taxon>
        <taxon>Halieaceae</taxon>
        <taxon>Parahalioglobus</taxon>
    </lineage>
</organism>
<reference evidence="1" key="2">
    <citation type="submission" date="2020-09" db="EMBL/GenBank/DDBJ databases">
        <authorList>
            <person name="Sun Q."/>
            <person name="Kim S."/>
        </authorList>
    </citation>
    <scope>NUCLEOTIDE SEQUENCE</scope>
    <source>
        <strain evidence="1">KCTC 23430</strain>
    </source>
</reference>
<protein>
    <submittedName>
        <fullName evidence="1">Uncharacterized protein</fullName>
    </submittedName>
</protein>